<keyword evidence="3" id="KW-1185">Reference proteome</keyword>
<evidence type="ECO:0000313" key="3">
    <source>
        <dbReference type="Proteomes" id="UP000550707"/>
    </source>
</evidence>
<comment type="caution">
    <text evidence="2">The sequence shown here is derived from an EMBL/GenBank/DDBJ whole genome shotgun (WGS) entry which is preliminary data.</text>
</comment>
<dbReference type="EMBL" id="JACASF010000008">
    <property type="protein sequence ID" value="KAF6462199.1"/>
    <property type="molecule type" value="Genomic_DNA"/>
</dbReference>
<dbReference type="AlphaFoldDB" id="A0A7J8GRG6"/>
<dbReference type="Proteomes" id="UP000550707">
    <property type="component" value="Unassembled WGS sequence"/>
</dbReference>
<organism evidence="2 3">
    <name type="scientific">Molossus molossus</name>
    <name type="common">Pallas' mastiff bat</name>
    <name type="synonym">Vespertilio molossus</name>
    <dbReference type="NCBI Taxonomy" id="27622"/>
    <lineage>
        <taxon>Eukaryota</taxon>
        <taxon>Metazoa</taxon>
        <taxon>Chordata</taxon>
        <taxon>Craniata</taxon>
        <taxon>Vertebrata</taxon>
        <taxon>Euteleostomi</taxon>
        <taxon>Mammalia</taxon>
        <taxon>Eutheria</taxon>
        <taxon>Laurasiatheria</taxon>
        <taxon>Chiroptera</taxon>
        <taxon>Yangochiroptera</taxon>
        <taxon>Molossidae</taxon>
        <taxon>Molossus</taxon>
    </lineage>
</organism>
<accession>A0A7J8GRG6</accession>
<proteinExistence type="predicted"/>
<dbReference type="InParanoid" id="A0A7J8GRG6"/>
<sequence length="194" mass="20052">MQGLKLDRLLPPPWEAAPHAPMPALQTAPGRSRPGSSLSPRDRMGLGGPRSAEGDGASYPHSARCTDLPQLLLTLSQGQRGSPPKALFPGSGTTGSSFFSALGRPASSHDGTAHCCSQTAAQSRGPTQTSRGLGNEPWPGLSPHPGGRESGLSLLLTQLQGHSLHPRAFNVVRGRASSQIARAAHLVSSNTAPP</sequence>
<gene>
    <name evidence="2" type="ORF">HJG59_011257</name>
</gene>
<evidence type="ECO:0000256" key="1">
    <source>
        <dbReference type="SAM" id="MobiDB-lite"/>
    </source>
</evidence>
<reference evidence="2 3" key="1">
    <citation type="journal article" date="2020" name="Nature">
        <title>Six reference-quality genomes reveal evolution of bat adaptations.</title>
        <authorList>
            <person name="Jebb D."/>
            <person name="Huang Z."/>
            <person name="Pippel M."/>
            <person name="Hughes G.M."/>
            <person name="Lavrichenko K."/>
            <person name="Devanna P."/>
            <person name="Winkler S."/>
            <person name="Jermiin L.S."/>
            <person name="Skirmuntt E.C."/>
            <person name="Katzourakis A."/>
            <person name="Burkitt-Gray L."/>
            <person name="Ray D.A."/>
            <person name="Sullivan K.A.M."/>
            <person name="Roscito J.G."/>
            <person name="Kirilenko B.M."/>
            <person name="Davalos L.M."/>
            <person name="Corthals A.P."/>
            <person name="Power M.L."/>
            <person name="Jones G."/>
            <person name="Ransome R.D."/>
            <person name="Dechmann D.K.N."/>
            <person name="Locatelli A.G."/>
            <person name="Puechmaille S.J."/>
            <person name="Fedrigo O."/>
            <person name="Jarvis E.D."/>
            <person name="Hiller M."/>
            <person name="Vernes S.C."/>
            <person name="Myers E.W."/>
            <person name="Teeling E.C."/>
        </authorList>
    </citation>
    <scope>NUCLEOTIDE SEQUENCE [LARGE SCALE GENOMIC DNA]</scope>
    <source>
        <strain evidence="2">MMolMol1</strain>
        <tissue evidence="2">Muscle</tissue>
    </source>
</reference>
<feature type="compositionally biased region" description="Polar residues" evidence="1">
    <location>
        <begin position="115"/>
        <end position="132"/>
    </location>
</feature>
<protein>
    <submittedName>
        <fullName evidence="2">Uncharacterized protein</fullName>
    </submittedName>
</protein>
<evidence type="ECO:0000313" key="2">
    <source>
        <dbReference type="EMBL" id="KAF6462199.1"/>
    </source>
</evidence>
<feature type="compositionally biased region" description="Low complexity" evidence="1">
    <location>
        <begin position="29"/>
        <end position="39"/>
    </location>
</feature>
<feature type="compositionally biased region" description="Low complexity" evidence="1">
    <location>
        <begin position="90"/>
        <end position="100"/>
    </location>
</feature>
<feature type="region of interest" description="Disordered" evidence="1">
    <location>
        <begin position="1"/>
        <end position="152"/>
    </location>
</feature>
<name>A0A7J8GRG6_MOLMO</name>